<name>A0A428K458_9BACT</name>
<evidence type="ECO:0008006" key="3">
    <source>
        <dbReference type="Google" id="ProtNLM"/>
    </source>
</evidence>
<evidence type="ECO:0000313" key="2">
    <source>
        <dbReference type="Proteomes" id="UP000270291"/>
    </source>
</evidence>
<protein>
    <recommendedName>
        <fullName evidence="3">Lipoprotein</fullName>
    </recommendedName>
</protein>
<dbReference type="OrthoDB" id="4301792at2"/>
<accession>A0A428K458</accession>
<reference evidence="1 2" key="1">
    <citation type="submission" date="2018-12" db="EMBL/GenBank/DDBJ databases">
        <authorList>
            <person name="Feng G."/>
            <person name="Zhu H."/>
        </authorList>
    </citation>
    <scope>NUCLEOTIDE SEQUENCE [LARGE SCALE GENOMIC DNA]</scope>
    <source>
        <strain evidence="1 2">LMG 26000</strain>
    </source>
</reference>
<evidence type="ECO:0000313" key="1">
    <source>
        <dbReference type="EMBL" id="RSK41198.1"/>
    </source>
</evidence>
<dbReference type="PROSITE" id="PS51257">
    <property type="entry name" value="PROKAR_LIPOPROTEIN"/>
    <property type="match status" value="1"/>
</dbReference>
<dbReference type="EMBL" id="RWIU01000006">
    <property type="protein sequence ID" value="RSK41198.1"/>
    <property type="molecule type" value="Genomic_DNA"/>
</dbReference>
<keyword evidence="2" id="KW-1185">Reference proteome</keyword>
<dbReference type="RefSeq" id="WP_125439820.1">
    <property type="nucleotide sequence ID" value="NZ_RWIU01000006.1"/>
</dbReference>
<dbReference type="Proteomes" id="UP000270291">
    <property type="component" value="Unassembled WGS sequence"/>
</dbReference>
<sequence length="180" mass="20394">MKKTFGLYLLVFVLATSCQNKNVDNQAYQRVKVEKTKPDLPPALLKPKGKAREYVVLPFSEKHTHSLVGARPSTLTEREISQVYALVQKAIVAYNASDGYKGEYRGANDPIDIVSYRLQMIPGISVAGEKIVWVQRFCSDMHTDWKTTRLQVYDGGNCYFLVEVNLSRKKWLRFTVGGDA</sequence>
<dbReference type="AlphaFoldDB" id="A0A428K458"/>
<organism evidence="1 2">
    <name type="scientific">Hymenobacter perfusus</name>
    <dbReference type="NCBI Taxonomy" id="1236770"/>
    <lineage>
        <taxon>Bacteria</taxon>
        <taxon>Pseudomonadati</taxon>
        <taxon>Bacteroidota</taxon>
        <taxon>Cytophagia</taxon>
        <taxon>Cytophagales</taxon>
        <taxon>Hymenobacteraceae</taxon>
        <taxon>Hymenobacter</taxon>
    </lineage>
</organism>
<comment type="caution">
    <text evidence="1">The sequence shown here is derived from an EMBL/GenBank/DDBJ whole genome shotgun (WGS) entry which is preliminary data.</text>
</comment>
<proteinExistence type="predicted"/>
<gene>
    <name evidence="1" type="ORF">EI293_17385</name>
</gene>